<keyword evidence="4" id="KW-0812">Transmembrane</keyword>
<keyword evidence="2" id="KW-0378">Hydrolase</keyword>
<keyword evidence="5" id="KW-1185">Reference proteome</keyword>
<accession>A0AAV3P0X2</accession>
<dbReference type="Pfam" id="PF07727">
    <property type="entry name" value="RVT_2"/>
    <property type="match status" value="1"/>
</dbReference>
<dbReference type="InterPro" id="IPR012337">
    <property type="entry name" value="RNaseH-like_sf"/>
</dbReference>
<gene>
    <name evidence="4" type="ORF">LIER_05290</name>
</gene>
<dbReference type="InterPro" id="IPR013103">
    <property type="entry name" value="RVT_2"/>
</dbReference>
<dbReference type="GO" id="GO:0046872">
    <property type="term" value="F:metal ion binding"/>
    <property type="evidence" value="ECO:0007669"/>
    <property type="project" value="UniProtKB-KW"/>
</dbReference>
<dbReference type="Pfam" id="PF25597">
    <property type="entry name" value="SH3_retrovirus"/>
    <property type="match status" value="1"/>
</dbReference>
<dbReference type="PANTHER" id="PTHR42648:SF21">
    <property type="entry name" value="CYSTEINE-RICH RLK (RECEPTOR-LIKE PROTEIN KINASE) 8"/>
    <property type="match status" value="1"/>
</dbReference>
<dbReference type="GO" id="GO:0003676">
    <property type="term" value="F:nucleic acid binding"/>
    <property type="evidence" value="ECO:0007669"/>
    <property type="project" value="InterPro"/>
</dbReference>
<dbReference type="InterPro" id="IPR001584">
    <property type="entry name" value="Integrase_cat-core"/>
</dbReference>
<dbReference type="PROSITE" id="PS50994">
    <property type="entry name" value="INTEGRASE"/>
    <property type="match status" value="1"/>
</dbReference>
<keyword evidence="4" id="KW-0472">Membrane</keyword>
<dbReference type="PANTHER" id="PTHR42648">
    <property type="entry name" value="TRANSPOSASE, PUTATIVE-RELATED"/>
    <property type="match status" value="1"/>
</dbReference>
<keyword evidence="1" id="KW-0479">Metal-binding</keyword>
<dbReference type="InterPro" id="IPR039537">
    <property type="entry name" value="Retrotran_Ty1/copia-like"/>
</dbReference>
<dbReference type="InterPro" id="IPR057670">
    <property type="entry name" value="SH3_retrovirus"/>
</dbReference>
<evidence type="ECO:0000256" key="1">
    <source>
        <dbReference type="ARBA" id="ARBA00022723"/>
    </source>
</evidence>
<dbReference type="Gene3D" id="3.30.420.10">
    <property type="entry name" value="Ribonuclease H-like superfamily/Ribonuclease H"/>
    <property type="match status" value="1"/>
</dbReference>
<dbReference type="Pfam" id="PF00665">
    <property type="entry name" value="rve"/>
    <property type="match status" value="1"/>
</dbReference>
<proteinExistence type="predicted"/>
<dbReference type="Proteomes" id="UP001454036">
    <property type="component" value="Unassembled WGS sequence"/>
</dbReference>
<dbReference type="InterPro" id="IPR036397">
    <property type="entry name" value="RNaseH_sf"/>
</dbReference>
<organism evidence="4 5">
    <name type="scientific">Lithospermum erythrorhizon</name>
    <name type="common">Purple gromwell</name>
    <name type="synonym">Lithospermum officinale var. erythrorhizon</name>
    <dbReference type="NCBI Taxonomy" id="34254"/>
    <lineage>
        <taxon>Eukaryota</taxon>
        <taxon>Viridiplantae</taxon>
        <taxon>Streptophyta</taxon>
        <taxon>Embryophyta</taxon>
        <taxon>Tracheophyta</taxon>
        <taxon>Spermatophyta</taxon>
        <taxon>Magnoliopsida</taxon>
        <taxon>eudicotyledons</taxon>
        <taxon>Gunneridae</taxon>
        <taxon>Pentapetalae</taxon>
        <taxon>asterids</taxon>
        <taxon>lamiids</taxon>
        <taxon>Boraginales</taxon>
        <taxon>Boraginaceae</taxon>
        <taxon>Boraginoideae</taxon>
        <taxon>Lithospermeae</taxon>
        <taxon>Lithospermum</taxon>
    </lineage>
</organism>
<dbReference type="AlphaFoldDB" id="A0AAV3P0X2"/>
<feature type="domain" description="Integrase catalytic" evidence="3">
    <location>
        <begin position="97"/>
        <end position="261"/>
    </location>
</feature>
<sequence>MTGDATSLENIVKYSGREVTFGDRGKGRVIGKGRLCVSGLPKLEDVLLVKGLTANLISISQLCDSTWTVKFRKDSCIVMDIHSMIVMEDKRSSDNYYQCTPLKASIGKTTDEMESLGGKRYVFVCVDDFSRCRWVDFLRDKTETFDFFKKLVLQVQRKKNMSVEKIRSDHAREFENAHFMDFCVEQGIEQEFSTPITPQQNGVAERKNRSLQRMARVMLHAKHLPTKFWAEAINTACHILNRVTLRLRANVTCYEIWRDKKPTVKYFHVFGSTCYIINDREPQQKFIKKSDEGIFLGYSRNIRAYRVFKKRTHTMMESYNVVVHDTDVMTSTTDDDDHVEVMKIMAPHSIAVVHPSAVDTSIGQSNDNLTQEREPSTRILRTHPPSQVIGAIDQGVVTRSSQSTKKIAYTCFIYLKEPKDVKEALTDENWIRAMQEELCQFQKNDVWNLVPRLDKHNVIGTKWVFKNKSDEKGTVTRNKARLVAQGYTQMEGIDFDETFAPVTRLESIRLLLSLACLMKIKLYQMDLKSVFLNGTLVEEVYVIHITQNMFGG</sequence>
<dbReference type="SUPFAM" id="SSF53098">
    <property type="entry name" value="Ribonuclease H-like"/>
    <property type="match status" value="1"/>
</dbReference>
<evidence type="ECO:0000259" key="3">
    <source>
        <dbReference type="PROSITE" id="PS50994"/>
    </source>
</evidence>
<name>A0AAV3P0X2_LITER</name>
<evidence type="ECO:0000256" key="2">
    <source>
        <dbReference type="ARBA" id="ARBA00022801"/>
    </source>
</evidence>
<comment type="caution">
    <text evidence="4">The sequence shown here is derived from an EMBL/GenBank/DDBJ whole genome shotgun (WGS) entry which is preliminary data.</text>
</comment>
<reference evidence="4 5" key="1">
    <citation type="submission" date="2024-01" db="EMBL/GenBank/DDBJ databases">
        <title>The complete chloroplast genome sequence of Lithospermum erythrorhizon: insights into the phylogenetic relationship among Boraginaceae species and the maternal lineages of purple gromwells.</title>
        <authorList>
            <person name="Okada T."/>
            <person name="Watanabe K."/>
        </authorList>
    </citation>
    <scope>NUCLEOTIDE SEQUENCE [LARGE SCALE GENOMIC DNA]</scope>
</reference>
<evidence type="ECO:0000313" key="4">
    <source>
        <dbReference type="EMBL" id="GAA0144991.1"/>
    </source>
</evidence>
<keyword evidence="4" id="KW-0675">Receptor</keyword>
<dbReference type="GO" id="GO:0015074">
    <property type="term" value="P:DNA integration"/>
    <property type="evidence" value="ECO:0007669"/>
    <property type="project" value="InterPro"/>
</dbReference>
<dbReference type="GO" id="GO:0016787">
    <property type="term" value="F:hydrolase activity"/>
    <property type="evidence" value="ECO:0007669"/>
    <property type="project" value="UniProtKB-KW"/>
</dbReference>
<evidence type="ECO:0000313" key="5">
    <source>
        <dbReference type="Proteomes" id="UP001454036"/>
    </source>
</evidence>
<dbReference type="EMBL" id="BAABME010000722">
    <property type="protein sequence ID" value="GAA0144991.1"/>
    <property type="molecule type" value="Genomic_DNA"/>
</dbReference>
<protein>
    <submittedName>
        <fullName evidence="4">Transmembrane signal receptor</fullName>
    </submittedName>
</protein>